<dbReference type="HOGENOM" id="CLU_605331_0_0_11"/>
<organism evidence="3 4">
    <name type="scientific">Slackia heliotrinireducens (strain ATCC 29202 / DSM 20476 / NCTC 11029 / RHS 1)</name>
    <name type="common">Peptococcus heliotrinreducens</name>
    <dbReference type="NCBI Taxonomy" id="471855"/>
    <lineage>
        <taxon>Bacteria</taxon>
        <taxon>Bacillati</taxon>
        <taxon>Actinomycetota</taxon>
        <taxon>Coriobacteriia</taxon>
        <taxon>Eggerthellales</taxon>
        <taxon>Eggerthellaceae</taxon>
        <taxon>Slackia</taxon>
    </lineage>
</organism>
<feature type="transmembrane region" description="Helical" evidence="2">
    <location>
        <begin position="248"/>
        <end position="268"/>
    </location>
</feature>
<evidence type="ECO:0008006" key="5">
    <source>
        <dbReference type="Google" id="ProtNLM"/>
    </source>
</evidence>
<dbReference type="PANTHER" id="PTHR34475:SF1">
    <property type="entry name" value="CYTOSKELETON PROTEIN RODZ"/>
    <property type="match status" value="1"/>
</dbReference>
<dbReference type="Gene3D" id="1.10.260.40">
    <property type="entry name" value="lambda repressor-like DNA-binding domains"/>
    <property type="match status" value="1"/>
</dbReference>
<dbReference type="STRING" id="471855.Shel_10680"/>
<dbReference type="RefSeq" id="WP_012798206.1">
    <property type="nucleotide sequence ID" value="NC_013165.1"/>
</dbReference>
<feature type="compositionally biased region" description="Basic and acidic residues" evidence="1">
    <location>
        <begin position="296"/>
        <end position="311"/>
    </location>
</feature>
<feature type="region of interest" description="Disordered" evidence="1">
    <location>
        <begin position="426"/>
        <end position="469"/>
    </location>
</feature>
<reference evidence="3 4" key="1">
    <citation type="journal article" date="2009" name="Stand. Genomic Sci.">
        <title>Complete genome sequence of Slackia heliotrinireducens type strain (RHS 1).</title>
        <authorList>
            <person name="Pukall R."/>
            <person name="Lapidus A."/>
            <person name="Nolan M."/>
            <person name="Copeland A."/>
            <person name="Glavina Del Rio T."/>
            <person name="Lucas S."/>
            <person name="Chen F."/>
            <person name="Tice H."/>
            <person name="Cheng J.F."/>
            <person name="Chertkov O."/>
            <person name="Bruce D."/>
            <person name="Goodwin L."/>
            <person name="Kuske C."/>
            <person name="Brettin T."/>
            <person name="Detter J.C."/>
            <person name="Han C."/>
            <person name="Pitluck S."/>
            <person name="Pati A."/>
            <person name="Mavrommatis K."/>
            <person name="Ivanova N."/>
            <person name="Ovchinnikova G."/>
            <person name="Chen A."/>
            <person name="Palaniappan K."/>
            <person name="Schneider S."/>
            <person name="Rohde M."/>
            <person name="Chain P."/>
            <person name="D'haeseleer P."/>
            <person name="Goker M."/>
            <person name="Bristow J."/>
            <person name="Eisen J.A."/>
            <person name="Markowitz V."/>
            <person name="Kyrpides N.C."/>
            <person name="Klenk H.P."/>
            <person name="Hugenholtz P."/>
        </authorList>
    </citation>
    <scope>NUCLEOTIDE SEQUENCE [LARGE SCALE GENOMIC DNA]</scope>
    <source>
        <strain evidence="4">ATCC 29202 / DSM 20476 / NCTC 11029 / RHS 1</strain>
    </source>
</reference>
<proteinExistence type="predicted"/>
<dbReference type="PANTHER" id="PTHR34475">
    <property type="match status" value="1"/>
</dbReference>
<feature type="region of interest" description="Disordered" evidence="1">
    <location>
        <begin position="189"/>
        <end position="232"/>
    </location>
</feature>
<keyword evidence="4" id="KW-1185">Reference proteome</keyword>
<dbReference type="AlphaFoldDB" id="C7N5B8"/>
<dbReference type="KEGG" id="shi:Shel_10680"/>
<feature type="region of interest" description="Disordered" evidence="1">
    <location>
        <begin position="274"/>
        <end position="324"/>
    </location>
</feature>
<protein>
    <recommendedName>
        <fullName evidence="5">Helix-turn-helix domain-containing protein</fullName>
    </recommendedName>
</protein>
<evidence type="ECO:0000313" key="4">
    <source>
        <dbReference type="Proteomes" id="UP000002026"/>
    </source>
</evidence>
<dbReference type="InterPro" id="IPR050400">
    <property type="entry name" value="Bact_Cytoskel_RodZ"/>
</dbReference>
<name>C7N5B8_SLAHD</name>
<dbReference type="Proteomes" id="UP000002026">
    <property type="component" value="Chromosome"/>
</dbReference>
<dbReference type="Pfam" id="PF13413">
    <property type="entry name" value="HTH_25"/>
    <property type="match status" value="1"/>
</dbReference>
<keyword evidence="2" id="KW-0472">Membrane</keyword>
<evidence type="ECO:0000313" key="3">
    <source>
        <dbReference type="EMBL" id="ACV22103.1"/>
    </source>
</evidence>
<evidence type="ECO:0000256" key="2">
    <source>
        <dbReference type="SAM" id="Phobius"/>
    </source>
</evidence>
<dbReference type="eggNOG" id="COG1426">
    <property type="taxonomic scope" value="Bacteria"/>
</dbReference>
<dbReference type="InterPro" id="IPR010982">
    <property type="entry name" value="Lambda_DNA-bd_dom_sf"/>
</dbReference>
<evidence type="ECO:0000256" key="1">
    <source>
        <dbReference type="SAM" id="MobiDB-lite"/>
    </source>
</evidence>
<feature type="compositionally biased region" description="Acidic residues" evidence="1">
    <location>
        <begin position="440"/>
        <end position="469"/>
    </location>
</feature>
<accession>C7N5B8</accession>
<keyword evidence="2" id="KW-1133">Transmembrane helix</keyword>
<dbReference type="EMBL" id="CP001684">
    <property type="protein sequence ID" value="ACV22103.1"/>
    <property type="molecule type" value="Genomic_DNA"/>
</dbReference>
<dbReference type="GO" id="GO:0003677">
    <property type="term" value="F:DNA binding"/>
    <property type="evidence" value="ECO:0007669"/>
    <property type="project" value="InterPro"/>
</dbReference>
<keyword evidence="2" id="KW-0812">Transmembrane</keyword>
<sequence length="469" mass="50837">MAEAPQFGAILRQAREDSGEDLNTVARRIRIRPDILERIEESDLDGMPPRGYSRNMINAYARYLGLNPTELVKMYLDAQYAHQIDKARANIRPSGFNMDTGRTMRERHELSNQVGVGAPASHSSSHVRRNESFEDLFPSYGETGGRLSSSGAGAYSGSSASTRSLDSAITSRGASSGLGSVHVGSCNGYGDGLSRRRSQSESSLTRTMERVPQNGRRSRRDNDLGEQPYSNTTWYANQQNGFDLRSKLPFILAAIIILLLVVVIAVVVQSSKAPAETDDQTTMNISGMPSSSTSTSDDKEADSEKDAAAEEEKAEEPAEVAPTETVIKLSIPEEETAYVEVYEGQTYSESNGESRTAAETFTGPYEQTFNVNTTLQIVTTNPDGVYVTQDDEQVSWEDYGSGVYGVTFRFEDVLKAWNEAHGITTAAAETTDAQSAESGEAAEGEAEQPVETTAEETAEASADESAEVA</sequence>
<gene>
    <name evidence="3" type="ordered locus">Shel_10680</name>
</gene>